<reference evidence="4 5" key="1">
    <citation type="submission" date="2014-03" db="EMBL/GenBank/DDBJ databases">
        <title>Genome of Paenirhodobacter enshiensis DW2-9.</title>
        <authorList>
            <person name="Wang D."/>
            <person name="Wang G."/>
        </authorList>
    </citation>
    <scope>NUCLEOTIDE SEQUENCE [LARGE SCALE GENOMIC DNA]</scope>
    <source>
        <strain evidence="4 5">DW2-9</strain>
    </source>
</reference>
<dbReference type="InterPro" id="IPR036736">
    <property type="entry name" value="ACP-like_sf"/>
</dbReference>
<dbReference type="OrthoDB" id="9023404at2"/>
<dbReference type="GO" id="GO:0031177">
    <property type="term" value="F:phosphopantetheine binding"/>
    <property type="evidence" value="ECO:0007669"/>
    <property type="project" value="InterPro"/>
</dbReference>
<dbReference type="eggNOG" id="ENOG5033KHE">
    <property type="taxonomic scope" value="Bacteria"/>
</dbReference>
<dbReference type="PROSITE" id="PS50075">
    <property type="entry name" value="CARRIER"/>
    <property type="match status" value="1"/>
</dbReference>
<accession>A0A086XSZ6</accession>
<dbReference type="STRING" id="1105367.CG50_06175"/>
<dbReference type="Pfam" id="PF00550">
    <property type="entry name" value="PP-binding"/>
    <property type="match status" value="1"/>
</dbReference>
<dbReference type="RefSeq" id="WP_036638747.1">
    <property type="nucleotide sequence ID" value="NZ_JFZB01000027.1"/>
</dbReference>
<protein>
    <recommendedName>
        <fullName evidence="3">Carrier domain-containing protein</fullName>
    </recommendedName>
</protein>
<feature type="domain" description="Carrier" evidence="3">
    <location>
        <begin position="4"/>
        <end position="81"/>
    </location>
</feature>
<evidence type="ECO:0000256" key="2">
    <source>
        <dbReference type="ARBA" id="ARBA00022553"/>
    </source>
</evidence>
<dbReference type="EMBL" id="JFZB01000027">
    <property type="protein sequence ID" value="KFI25146.1"/>
    <property type="molecule type" value="Genomic_DNA"/>
</dbReference>
<dbReference type="InterPro" id="IPR020806">
    <property type="entry name" value="PKS_PP-bd"/>
</dbReference>
<name>A0A086XSZ6_9RHOB</name>
<sequence>MTELTRPLFLEALCAQLATRTGVPRETITADSEFALLGLQSVDAVLLCTALGEDFALEIDPSDIFEHDTPGSFADAVIAQAAGPAICAQDESAEDGRTGDGQ</sequence>
<evidence type="ECO:0000256" key="1">
    <source>
        <dbReference type="ARBA" id="ARBA00022450"/>
    </source>
</evidence>
<gene>
    <name evidence="4" type="ORF">CG50_06175</name>
</gene>
<proteinExistence type="predicted"/>
<keyword evidence="1" id="KW-0596">Phosphopantetheine</keyword>
<comment type="caution">
    <text evidence="4">The sequence shown here is derived from an EMBL/GenBank/DDBJ whole genome shotgun (WGS) entry which is preliminary data.</text>
</comment>
<dbReference type="AlphaFoldDB" id="A0A086XSZ6"/>
<keyword evidence="5" id="KW-1185">Reference proteome</keyword>
<dbReference type="Gene3D" id="1.10.1200.10">
    <property type="entry name" value="ACP-like"/>
    <property type="match status" value="1"/>
</dbReference>
<keyword evidence="2" id="KW-0597">Phosphoprotein</keyword>
<evidence type="ECO:0000259" key="3">
    <source>
        <dbReference type="PROSITE" id="PS50075"/>
    </source>
</evidence>
<organism evidence="4 5">
    <name type="scientific">Paenirhodobacter enshiensis</name>
    <dbReference type="NCBI Taxonomy" id="1105367"/>
    <lineage>
        <taxon>Bacteria</taxon>
        <taxon>Pseudomonadati</taxon>
        <taxon>Pseudomonadota</taxon>
        <taxon>Alphaproteobacteria</taxon>
        <taxon>Rhodobacterales</taxon>
        <taxon>Rhodobacter group</taxon>
        <taxon>Paenirhodobacter</taxon>
    </lineage>
</organism>
<dbReference type="SUPFAM" id="SSF47336">
    <property type="entry name" value="ACP-like"/>
    <property type="match status" value="1"/>
</dbReference>
<evidence type="ECO:0000313" key="5">
    <source>
        <dbReference type="Proteomes" id="UP000028824"/>
    </source>
</evidence>
<evidence type="ECO:0000313" key="4">
    <source>
        <dbReference type="EMBL" id="KFI25146.1"/>
    </source>
</evidence>
<dbReference type="Proteomes" id="UP000028824">
    <property type="component" value="Unassembled WGS sequence"/>
</dbReference>
<dbReference type="InterPro" id="IPR009081">
    <property type="entry name" value="PP-bd_ACP"/>
</dbReference>
<dbReference type="SMART" id="SM00823">
    <property type="entry name" value="PKS_PP"/>
    <property type="match status" value="1"/>
</dbReference>